<dbReference type="InterPro" id="IPR036431">
    <property type="entry name" value="ARID_dom_sf"/>
</dbReference>
<gene>
    <name evidence="5" type="ORF">Tci_276695</name>
</gene>
<organism evidence="5">
    <name type="scientific">Tanacetum cinerariifolium</name>
    <name type="common">Dalmatian daisy</name>
    <name type="synonym">Chrysanthemum cinerariifolium</name>
    <dbReference type="NCBI Taxonomy" id="118510"/>
    <lineage>
        <taxon>Eukaryota</taxon>
        <taxon>Viridiplantae</taxon>
        <taxon>Streptophyta</taxon>
        <taxon>Embryophyta</taxon>
        <taxon>Tracheophyta</taxon>
        <taxon>Spermatophyta</taxon>
        <taxon>Magnoliopsida</taxon>
        <taxon>eudicotyledons</taxon>
        <taxon>Gunneridae</taxon>
        <taxon>Pentapetalae</taxon>
        <taxon>asterids</taxon>
        <taxon>campanulids</taxon>
        <taxon>Asterales</taxon>
        <taxon>Asteraceae</taxon>
        <taxon>Asteroideae</taxon>
        <taxon>Anthemideae</taxon>
        <taxon>Anthemidinae</taxon>
        <taxon>Tanacetum</taxon>
    </lineage>
</organism>
<feature type="domain" description="CCHC-type" evidence="3">
    <location>
        <begin position="94"/>
        <end position="108"/>
    </location>
</feature>
<dbReference type="InterPro" id="IPR001606">
    <property type="entry name" value="ARID_dom"/>
</dbReference>
<dbReference type="PROSITE" id="PS50158">
    <property type="entry name" value="ZF_CCHC"/>
    <property type="match status" value="1"/>
</dbReference>
<evidence type="ECO:0000259" key="4">
    <source>
        <dbReference type="PROSITE" id="PS51011"/>
    </source>
</evidence>
<reference evidence="5" key="1">
    <citation type="journal article" date="2019" name="Sci. Rep.">
        <title>Draft genome of Tanacetum cinerariifolium, the natural source of mosquito coil.</title>
        <authorList>
            <person name="Yamashiro T."/>
            <person name="Shiraishi A."/>
            <person name="Satake H."/>
            <person name="Nakayama K."/>
        </authorList>
    </citation>
    <scope>NUCLEOTIDE SEQUENCE</scope>
</reference>
<keyword evidence="1" id="KW-0863">Zinc-finger</keyword>
<dbReference type="GO" id="GO:0003677">
    <property type="term" value="F:DNA binding"/>
    <property type="evidence" value="ECO:0007669"/>
    <property type="project" value="UniProtKB-KW"/>
</dbReference>
<dbReference type="CDD" id="cd16100">
    <property type="entry name" value="ARID"/>
    <property type="match status" value="1"/>
</dbReference>
<dbReference type="Pfam" id="PF01388">
    <property type="entry name" value="ARID"/>
    <property type="match status" value="1"/>
</dbReference>
<feature type="domain" description="ARID" evidence="4">
    <location>
        <begin position="137"/>
        <end position="228"/>
    </location>
</feature>
<proteinExistence type="predicted"/>
<dbReference type="Gene3D" id="4.10.60.10">
    <property type="entry name" value="Zinc finger, CCHC-type"/>
    <property type="match status" value="1"/>
</dbReference>
<evidence type="ECO:0000259" key="3">
    <source>
        <dbReference type="PROSITE" id="PS50158"/>
    </source>
</evidence>
<dbReference type="GO" id="GO:0008270">
    <property type="term" value="F:zinc ion binding"/>
    <property type="evidence" value="ECO:0007669"/>
    <property type="project" value="UniProtKB-KW"/>
</dbReference>
<evidence type="ECO:0000256" key="2">
    <source>
        <dbReference type="SAM" id="MobiDB-lite"/>
    </source>
</evidence>
<dbReference type="EMBL" id="BKCJ010086713">
    <property type="protein sequence ID" value="GEX04720.1"/>
    <property type="molecule type" value="Genomic_DNA"/>
</dbReference>
<dbReference type="InterPro" id="IPR036875">
    <property type="entry name" value="Znf_CCHC_sf"/>
</dbReference>
<keyword evidence="1" id="KW-0862">Zinc</keyword>
<dbReference type="PROSITE" id="PS51011">
    <property type="entry name" value="ARID"/>
    <property type="match status" value="1"/>
</dbReference>
<feature type="region of interest" description="Disordered" evidence="2">
    <location>
        <begin position="242"/>
        <end position="263"/>
    </location>
</feature>
<dbReference type="AlphaFoldDB" id="A0A699H1R1"/>
<sequence length="263" mass="30664">MVNSNTIVEDHWNSFKPSTNRKPIWYQSNNLGNTFRGKERSDFLFRKEKKEKEQELGTKIKQITESCKNMLRKKIEEIETYNSSIHRPFIKTYRCFHCNERGHYMRNCYIKKKALLDAKRMAGDAKAVAEKEASKPVNINPNIYPTPTFYEKYLKLPTPGPIPPNINGKEIYLFDLYKFVEGLGGYLSVHFERQFGTIGEILGLPKEEEEQVKACYVKYLNVFTSYFKTARVSHQDTCPIRGIPTQDAEEDDGHLRSPQNVFE</sequence>
<keyword evidence="1" id="KW-0479">Metal-binding</keyword>
<comment type="caution">
    <text evidence="5">The sequence shown here is derived from an EMBL/GenBank/DDBJ whole genome shotgun (WGS) entry which is preliminary data.</text>
</comment>
<dbReference type="SUPFAM" id="SSF57756">
    <property type="entry name" value="Retrovirus zinc finger-like domains"/>
    <property type="match status" value="1"/>
</dbReference>
<evidence type="ECO:0000256" key="1">
    <source>
        <dbReference type="PROSITE-ProRule" id="PRU00047"/>
    </source>
</evidence>
<dbReference type="SUPFAM" id="SSF46774">
    <property type="entry name" value="ARID-like"/>
    <property type="match status" value="1"/>
</dbReference>
<accession>A0A699H1R1</accession>
<keyword evidence="5" id="KW-0238">DNA-binding</keyword>
<protein>
    <submittedName>
        <fullName evidence="5">ARID DNA-binding domain-containing protein</fullName>
    </submittedName>
</protein>
<dbReference type="InterPro" id="IPR001878">
    <property type="entry name" value="Znf_CCHC"/>
</dbReference>
<evidence type="ECO:0000313" key="5">
    <source>
        <dbReference type="EMBL" id="GEX04720.1"/>
    </source>
</evidence>
<name>A0A699H1R1_TANCI</name>
<dbReference type="Gene3D" id="1.10.150.60">
    <property type="entry name" value="ARID DNA-binding domain"/>
    <property type="match status" value="1"/>
</dbReference>